<dbReference type="Pfam" id="PF24864">
    <property type="entry name" value="DUF7730"/>
    <property type="match status" value="1"/>
</dbReference>
<proteinExistence type="predicted"/>
<reference evidence="2 3" key="1">
    <citation type="journal article" date="2024" name="J. Plant Pathol.">
        <title>Sequence and assembly of the genome of Seiridium unicorne, isolate CBS 538.82, causal agent of cypress canker disease.</title>
        <authorList>
            <person name="Scali E."/>
            <person name="Rocca G.D."/>
            <person name="Danti R."/>
            <person name="Garbelotto M."/>
            <person name="Barberini S."/>
            <person name="Baroncelli R."/>
            <person name="Emiliani G."/>
        </authorList>
    </citation>
    <scope>NUCLEOTIDE SEQUENCE [LARGE SCALE GENOMIC DNA]</scope>
    <source>
        <strain evidence="2 3">BM-138-508</strain>
    </source>
</reference>
<dbReference type="PANTHER" id="PTHR42085">
    <property type="entry name" value="F-BOX DOMAIN-CONTAINING PROTEIN"/>
    <property type="match status" value="1"/>
</dbReference>
<protein>
    <submittedName>
        <fullName evidence="2">F-box domain-containing protein</fullName>
    </submittedName>
</protein>
<dbReference type="PANTHER" id="PTHR42085:SF2">
    <property type="entry name" value="F-BOX DOMAIN-CONTAINING PROTEIN"/>
    <property type="match status" value="1"/>
</dbReference>
<dbReference type="EMBL" id="JARVKF010000442">
    <property type="protein sequence ID" value="KAK9413127.1"/>
    <property type="molecule type" value="Genomic_DNA"/>
</dbReference>
<evidence type="ECO:0000259" key="1">
    <source>
        <dbReference type="Pfam" id="PF24864"/>
    </source>
</evidence>
<dbReference type="InterPro" id="IPR038883">
    <property type="entry name" value="AN11006-like"/>
</dbReference>
<organism evidence="2 3">
    <name type="scientific">Seiridium unicorne</name>
    <dbReference type="NCBI Taxonomy" id="138068"/>
    <lineage>
        <taxon>Eukaryota</taxon>
        <taxon>Fungi</taxon>
        <taxon>Dikarya</taxon>
        <taxon>Ascomycota</taxon>
        <taxon>Pezizomycotina</taxon>
        <taxon>Sordariomycetes</taxon>
        <taxon>Xylariomycetidae</taxon>
        <taxon>Amphisphaeriales</taxon>
        <taxon>Sporocadaceae</taxon>
        <taxon>Seiridium</taxon>
    </lineage>
</organism>
<evidence type="ECO:0000313" key="3">
    <source>
        <dbReference type="Proteomes" id="UP001408356"/>
    </source>
</evidence>
<feature type="domain" description="DUF7730" evidence="1">
    <location>
        <begin position="7"/>
        <end position="128"/>
    </location>
</feature>
<keyword evidence="3" id="KW-1185">Reference proteome</keyword>
<dbReference type="Proteomes" id="UP001408356">
    <property type="component" value="Unassembled WGS sequence"/>
</dbReference>
<accession>A0ABR2UF11</accession>
<dbReference type="InterPro" id="IPR056632">
    <property type="entry name" value="DUF7730"/>
</dbReference>
<gene>
    <name evidence="2" type="ORF">SUNI508_12012</name>
</gene>
<evidence type="ECO:0000313" key="2">
    <source>
        <dbReference type="EMBL" id="KAK9413127.1"/>
    </source>
</evidence>
<comment type="caution">
    <text evidence="2">The sequence shown here is derived from an EMBL/GenBank/DDBJ whole genome shotgun (WGS) entry which is preliminary data.</text>
</comment>
<name>A0ABR2UF11_9PEZI</name>
<sequence>MTQSMNEQLQSVLFKLPPELRDSIYQQFLLNGQRVQHIHKRRLPDALIRYPCHTEAEHCVLHRILSPESALARRLLTLWSTRPLRNGHLSCPPDDSQQLPGPTNLFRTCRKVYVEASAQFYSFHFLFFDDFLETMRPEYLGWPADRFTRVVCTCPMQLRDSRFEDFRQKVHLFKQVKHLKLKMLRQHNLYLESLPDTIDESRGSYITLVLGGGQQRLHPMFQELLLEIGCRNIEVEIFSLSSDQKVFSEGLTETKSIVIYWRPESPWIYGPGEILKDGIKGLDRVQDKYAQKATRQGS</sequence>